<gene>
    <name evidence="1" type="ORF">GX859_12800</name>
</gene>
<keyword evidence="1" id="KW-0378">Hydrolase</keyword>
<dbReference type="EMBL" id="JAAZHI010000248">
    <property type="protein sequence ID" value="NLA57145.1"/>
    <property type="molecule type" value="Genomic_DNA"/>
</dbReference>
<evidence type="ECO:0000313" key="2">
    <source>
        <dbReference type="Proteomes" id="UP000557899"/>
    </source>
</evidence>
<dbReference type="GO" id="GO:0016787">
    <property type="term" value="F:hydrolase activity"/>
    <property type="evidence" value="ECO:0007669"/>
    <property type="project" value="UniProtKB-KW"/>
</dbReference>
<dbReference type="SUPFAM" id="SSF56784">
    <property type="entry name" value="HAD-like"/>
    <property type="match status" value="1"/>
</dbReference>
<sequence>AWAGTGVAMGNARDSVKDVADFTTGTNDEGGLAQVLERWF</sequence>
<evidence type="ECO:0000313" key="1">
    <source>
        <dbReference type="EMBL" id="NLA57145.1"/>
    </source>
</evidence>
<name>A0A7X6PQ82_9CORY</name>
<reference evidence="1 2" key="1">
    <citation type="journal article" date="2020" name="Biotechnol. Biofuels">
        <title>New insights from the biogas microbiome by comprehensive genome-resolved metagenomics of nearly 1600 species originating from multiple anaerobic digesters.</title>
        <authorList>
            <person name="Campanaro S."/>
            <person name="Treu L."/>
            <person name="Rodriguez-R L.M."/>
            <person name="Kovalovszki A."/>
            <person name="Ziels R.M."/>
            <person name="Maus I."/>
            <person name="Zhu X."/>
            <person name="Kougias P.G."/>
            <person name="Basile A."/>
            <person name="Luo G."/>
            <person name="Schluter A."/>
            <person name="Konstantinidis K.T."/>
            <person name="Angelidaki I."/>
        </authorList>
    </citation>
    <scope>NUCLEOTIDE SEQUENCE [LARGE SCALE GENOMIC DNA]</scope>
    <source>
        <strain evidence="1">AS15tlH2ME_198</strain>
    </source>
</reference>
<comment type="caution">
    <text evidence="1">The sequence shown here is derived from an EMBL/GenBank/DDBJ whole genome shotgun (WGS) entry which is preliminary data.</text>
</comment>
<dbReference type="InterPro" id="IPR036412">
    <property type="entry name" value="HAD-like_sf"/>
</dbReference>
<dbReference type="Gene3D" id="3.40.50.1000">
    <property type="entry name" value="HAD superfamily/HAD-like"/>
    <property type="match status" value="1"/>
</dbReference>
<accession>A0A7X6PQ82</accession>
<dbReference type="Pfam" id="PF08282">
    <property type="entry name" value="Hydrolase_3"/>
    <property type="match status" value="1"/>
</dbReference>
<dbReference type="InterPro" id="IPR023214">
    <property type="entry name" value="HAD_sf"/>
</dbReference>
<proteinExistence type="predicted"/>
<protein>
    <submittedName>
        <fullName evidence="1">HAD hydrolase family protein</fullName>
    </submittedName>
</protein>
<dbReference type="Proteomes" id="UP000557899">
    <property type="component" value="Unassembled WGS sequence"/>
</dbReference>
<dbReference type="AlphaFoldDB" id="A0A7X6PQ82"/>
<organism evidence="1 2">
    <name type="scientific">Corynebacterium humireducens</name>
    <dbReference type="NCBI Taxonomy" id="1223514"/>
    <lineage>
        <taxon>Bacteria</taxon>
        <taxon>Bacillati</taxon>
        <taxon>Actinomycetota</taxon>
        <taxon>Actinomycetes</taxon>
        <taxon>Mycobacteriales</taxon>
        <taxon>Corynebacteriaceae</taxon>
        <taxon>Corynebacterium</taxon>
    </lineage>
</organism>
<feature type="non-terminal residue" evidence="1">
    <location>
        <position position="1"/>
    </location>
</feature>